<dbReference type="Proteomes" id="UP000194131">
    <property type="component" value="Unassembled WGS sequence"/>
</dbReference>
<name>A0A084J4R1_BACMY</name>
<dbReference type="Proteomes" id="UP000437562">
    <property type="component" value="Unassembled WGS sequence"/>
</dbReference>
<dbReference type="Proteomes" id="UP000305524">
    <property type="component" value="Unassembled WGS sequence"/>
</dbReference>
<reference evidence="1 9" key="4">
    <citation type="submission" date="2017-04" db="EMBL/GenBank/DDBJ databases">
        <title>The Characteristic of a Fine Plant Growth-Promoting Rhizobacteria Bacillus mycoides Gnyt1 and its Whole Genome Sequencing Analysis.</title>
        <authorList>
            <person name="Li J.H."/>
            <person name="Yao T."/>
        </authorList>
    </citation>
    <scope>NUCLEOTIDE SEQUENCE [LARGE SCALE GENOMIC DNA]</scope>
    <source>
        <strain evidence="1 9">Gnyt1</strain>
    </source>
</reference>
<dbReference type="GO" id="GO:0005829">
    <property type="term" value="C:cytosol"/>
    <property type="evidence" value="ECO:0007669"/>
    <property type="project" value="TreeGrafter"/>
</dbReference>
<dbReference type="AlphaFoldDB" id="A0A084J4R1"/>
<evidence type="ECO:0000313" key="6">
    <source>
        <dbReference type="EMBL" id="TKI83298.1"/>
    </source>
</evidence>
<dbReference type="EMBL" id="MKZQ01000035">
    <property type="protein sequence ID" value="PJN70333.1"/>
    <property type="molecule type" value="Genomic_DNA"/>
</dbReference>
<sequence>MNKQHLIALDLDGTLLTDNKIISPRTKNTIAKAKEQGHIVVISTGRPFRASYDYYKELSLNTPIVNFNGAYVHHPLDSSWGTHHSPLELSTAQEIVRACFDFGVKNVYAEVIDDVYVREIDEDKKHIFEFGSPKIFTGDLLNILNDHPTCLLIDAHDEHSAAIRQHLTDMHAEVIDHRKWGAPWPIIEIVKSGLNKAVGLQKISGHYNIPKERIIAFGDEDNDFEMIEFAGHGIAMGNAIPELKSLANHTTLTNEEDGIALYLEEVLGL</sequence>
<dbReference type="NCBIfam" id="TIGR00099">
    <property type="entry name" value="Cof-subfamily"/>
    <property type="match status" value="1"/>
</dbReference>
<dbReference type="CDD" id="cd07516">
    <property type="entry name" value="HAD_Pase"/>
    <property type="match status" value="1"/>
</dbReference>
<dbReference type="GO" id="GO:0016791">
    <property type="term" value="F:phosphatase activity"/>
    <property type="evidence" value="ECO:0007669"/>
    <property type="project" value="UniProtKB-ARBA"/>
</dbReference>
<keyword evidence="14" id="KW-1185">Reference proteome</keyword>
<accession>A0A084J4R1</accession>
<evidence type="ECO:0000313" key="13">
    <source>
        <dbReference type="Proteomes" id="UP000437562"/>
    </source>
</evidence>
<evidence type="ECO:0000313" key="4">
    <source>
        <dbReference type="EMBL" id="PJN70333.1"/>
    </source>
</evidence>
<dbReference type="KEGG" id="bmyo:BG05_4728"/>
<dbReference type="KEGG" id="bww:bwei_3834"/>
<evidence type="ECO:0000313" key="1">
    <source>
        <dbReference type="EMBL" id="ARJ20895.1"/>
    </source>
</evidence>
<accession>J8IFV3</accession>
<dbReference type="InterPro" id="IPR023214">
    <property type="entry name" value="HAD_sf"/>
</dbReference>
<dbReference type="Proteomes" id="UP000236165">
    <property type="component" value="Unassembled WGS sequence"/>
</dbReference>
<dbReference type="Proteomes" id="UP000596196">
    <property type="component" value="Chromosome"/>
</dbReference>
<evidence type="ECO:0000313" key="10">
    <source>
        <dbReference type="Proteomes" id="UP000194131"/>
    </source>
</evidence>
<gene>
    <name evidence="7" type="primary">ribZC</name>
    <name evidence="1" type="ORF">B7492_06465</name>
    <name evidence="7" type="ORF">BACI71_30230</name>
    <name evidence="4" type="ORF">BACWE_33740</name>
    <name evidence="6" type="ORF">FC701_18245</name>
    <name evidence="5" type="ORF">I6G81_06445</name>
    <name evidence="2" type="ORF">III_04194</name>
    <name evidence="3" type="ORF">S3E15_00851</name>
</gene>
<accession>A0A653X258</accession>
<dbReference type="EMBL" id="CABWMC010000023">
    <property type="protein sequence ID" value="VXC20484.1"/>
    <property type="molecule type" value="Genomic_DNA"/>
</dbReference>
<dbReference type="PANTHER" id="PTHR10000:SF23">
    <property type="entry name" value="5-AMINO-6-(5-PHOSPHO-D-RIBITYLAMINO)URACIL PHOSPHATASE YITU"/>
    <property type="match status" value="1"/>
</dbReference>
<dbReference type="OMA" id="CCAERGI"/>
<evidence type="ECO:0000313" key="12">
    <source>
        <dbReference type="Proteomes" id="UP000305524"/>
    </source>
</evidence>
<dbReference type="EMBL" id="AHEV01000023">
    <property type="protein sequence ID" value="EJR37325.1"/>
    <property type="molecule type" value="Genomic_DNA"/>
</dbReference>
<dbReference type="SFLD" id="SFLDS00003">
    <property type="entry name" value="Haloacid_Dehalogenase"/>
    <property type="match status" value="1"/>
</dbReference>
<dbReference type="InterPro" id="IPR036412">
    <property type="entry name" value="HAD-like_sf"/>
</dbReference>
<dbReference type="SUPFAM" id="SSF56784">
    <property type="entry name" value="HAD-like"/>
    <property type="match status" value="1"/>
</dbReference>
<keyword evidence="5" id="KW-0378">Hydrolase</keyword>
<dbReference type="EMBL" id="CP020743">
    <property type="protein sequence ID" value="ARJ20895.1"/>
    <property type="molecule type" value="Genomic_DNA"/>
</dbReference>
<dbReference type="EMBL" id="MRWU01000010">
    <property type="protein sequence ID" value="OSX91660.1"/>
    <property type="molecule type" value="Genomic_DNA"/>
</dbReference>
<evidence type="ECO:0000313" key="2">
    <source>
        <dbReference type="EMBL" id="EJR37325.1"/>
    </source>
</evidence>
<dbReference type="Gene3D" id="3.30.1240.10">
    <property type="match status" value="1"/>
</dbReference>
<dbReference type="NCBIfam" id="TIGR01484">
    <property type="entry name" value="HAD-SF-IIB"/>
    <property type="match status" value="1"/>
</dbReference>
<dbReference type="Proteomes" id="UP000006976">
    <property type="component" value="Unassembled WGS sequence"/>
</dbReference>
<evidence type="ECO:0000313" key="11">
    <source>
        <dbReference type="Proteomes" id="UP000236165"/>
    </source>
</evidence>
<dbReference type="EMBL" id="CP065877">
    <property type="protein sequence ID" value="QQA17098.1"/>
    <property type="molecule type" value="Genomic_DNA"/>
</dbReference>
<dbReference type="InterPro" id="IPR000150">
    <property type="entry name" value="Cof"/>
</dbReference>
<evidence type="ECO:0000313" key="8">
    <source>
        <dbReference type="Proteomes" id="UP000006976"/>
    </source>
</evidence>
<protein>
    <submittedName>
        <fullName evidence="7">5-amino-6-ribitylamino-2,4(1H, 3H)-pyrimidinedione 5'-phosphate phosphatase (Promiscuous)</fullName>
    </submittedName>
    <submittedName>
        <fullName evidence="2">Cof-like hydrolase</fullName>
    </submittedName>
    <submittedName>
        <fullName evidence="5">Cof-type HAD-IIB family hydrolase</fullName>
    </submittedName>
    <submittedName>
        <fullName evidence="1">Haloacid dehalogenase</fullName>
    </submittedName>
</protein>
<reference evidence="5 14" key="7">
    <citation type="submission" date="2020-12" db="EMBL/GenBank/DDBJ databases">
        <title>FDA dAtabase for Regulatory Grade micrObial Sequences (FDA-ARGOS): Supporting development and validation of Infectious Disease Dx tests.</title>
        <authorList>
            <person name="Nelson B."/>
            <person name="Plummer A."/>
            <person name="Tallon L."/>
            <person name="Sadzewicz L."/>
            <person name="Zhao X."/>
            <person name="Boylan J."/>
            <person name="Ott S."/>
            <person name="Bowen H."/>
            <person name="Vavikolanu K."/>
            <person name="Mehta A."/>
            <person name="Aluvathingal J."/>
            <person name="Nadendla S."/>
            <person name="Myers T."/>
            <person name="Yan Y."/>
            <person name="Sichtig H."/>
        </authorList>
    </citation>
    <scope>NUCLEOTIDE SEQUENCE [LARGE SCALE GENOMIC DNA]</scope>
    <source>
        <strain evidence="5 14">FDAARGOS_924</strain>
    </source>
</reference>
<dbReference type="FunFam" id="3.30.1240.10:FF:000004">
    <property type="entry name" value="Cof-like hydrolase"/>
    <property type="match status" value="1"/>
</dbReference>
<evidence type="ECO:0000313" key="3">
    <source>
        <dbReference type="EMBL" id="OSX91660.1"/>
    </source>
</evidence>
<evidence type="ECO:0000313" key="9">
    <source>
        <dbReference type="Proteomes" id="UP000192932"/>
    </source>
</evidence>
<dbReference type="Pfam" id="PF08282">
    <property type="entry name" value="Hydrolase_3"/>
    <property type="match status" value="1"/>
</dbReference>
<proteinExistence type="predicted"/>
<reference evidence="3 10" key="3">
    <citation type="submission" date="2016-12" db="EMBL/GenBank/DDBJ databases">
        <title>Genome Sequences of Twelve Sporeforming Bacillus Species Isolated from Foods.</title>
        <authorList>
            <person name="De Jong A."/>
            <person name="Holsappel S."/>
            <person name="Kuipers O.P."/>
        </authorList>
    </citation>
    <scope>NUCLEOTIDE SEQUENCE [LARGE SCALE GENOMIC DNA]</scope>
    <source>
        <strain evidence="3 10">S3E15</strain>
    </source>
</reference>
<reference evidence="6 12" key="5">
    <citation type="journal article" date="2019" name="Environ. Microbiol.">
        <title>An active ?-lactamase is a part of an orchestrated cell wall stress resistance network of Bacillus subtilis and related rhizosphere species.</title>
        <authorList>
            <person name="Bucher T."/>
            <person name="Keren-Paz A."/>
            <person name="Hausser J."/>
            <person name="Olender T."/>
            <person name="Cytryn E."/>
            <person name="Kolodkin-Gal I."/>
        </authorList>
    </citation>
    <scope>NUCLEOTIDE SEQUENCE [LARGE SCALE GENOMIC DNA]</scope>
    <source>
        <strain evidence="6 12">I186</strain>
    </source>
</reference>
<evidence type="ECO:0000313" key="14">
    <source>
        <dbReference type="Proteomes" id="UP000596196"/>
    </source>
</evidence>
<dbReference type="PANTHER" id="PTHR10000">
    <property type="entry name" value="PHOSPHOSERINE PHOSPHATASE"/>
    <property type="match status" value="1"/>
</dbReference>
<organism evidence="7 13">
    <name type="scientific">Bacillus mycoides</name>
    <dbReference type="NCBI Taxonomy" id="1405"/>
    <lineage>
        <taxon>Bacteria</taxon>
        <taxon>Bacillati</taxon>
        <taxon>Bacillota</taxon>
        <taxon>Bacilli</taxon>
        <taxon>Bacillales</taxon>
        <taxon>Bacillaceae</taxon>
        <taxon>Bacillus</taxon>
        <taxon>Bacillus cereus group</taxon>
    </lineage>
</organism>
<dbReference type="Gene3D" id="3.40.50.1000">
    <property type="entry name" value="HAD superfamily/HAD-like"/>
    <property type="match status" value="1"/>
</dbReference>
<dbReference type="EMBL" id="SZOD01000440">
    <property type="protein sequence ID" value="TKI83298.1"/>
    <property type="molecule type" value="Genomic_DNA"/>
</dbReference>
<reference evidence="4 11" key="2">
    <citation type="submission" date="2016-10" db="EMBL/GenBank/DDBJ databases">
        <title>Genome Sequence of Bacillus weihenstephanensis GM6LP.</title>
        <authorList>
            <person name="Poehlein A."/>
            <person name="Wemheuer F."/>
            <person name="Hollensteiner J."/>
            <person name="Wemheuer B."/>
        </authorList>
    </citation>
    <scope>NUCLEOTIDE SEQUENCE [LARGE SCALE GENOMIC DNA]</scope>
    <source>
        <strain evidence="4 11">GM6LP</strain>
    </source>
</reference>
<dbReference type="InterPro" id="IPR006379">
    <property type="entry name" value="HAD-SF_hydro_IIB"/>
</dbReference>
<dbReference type="RefSeq" id="WP_002030271.1">
    <property type="nucleotide sequence ID" value="NZ_CAKJWQ010000013.1"/>
</dbReference>
<reference evidence="2 8" key="1">
    <citation type="submission" date="2012-04" db="EMBL/GenBank/DDBJ databases">
        <title>The Genome Sequence of Bacillus cereus VD078.</title>
        <authorList>
            <consortium name="The Broad Institute Genome Sequencing Platform"/>
            <consortium name="The Broad Institute Genome Sequencing Center for Infectious Disease"/>
            <person name="Feldgarden M."/>
            <person name="Van der Auwera G.A."/>
            <person name="Mahillon J."/>
            <person name="Duprez V."/>
            <person name="Timmery S."/>
            <person name="Mattelet C."/>
            <person name="Dierick K."/>
            <person name="Sun M."/>
            <person name="Yu Z."/>
            <person name="Zhu L."/>
            <person name="Hu X."/>
            <person name="Shank E.B."/>
            <person name="Swiecicka I."/>
            <person name="Hansen B.M."/>
            <person name="Andrup L."/>
            <person name="Young S.K."/>
            <person name="Zeng Q."/>
            <person name="Gargeya S."/>
            <person name="Fitzgerald M."/>
            <person name="Haas B."/>
            <person name="Abouelleil A."/>
            <person name="Alvarado L."/>
            <person name="Arachchi H.M."/>
            <person name="Berlin A."/>
            <person name="Chapman S.B."/>
            <person name="Goldberg J."/>
            <person name="Griggs A."/>
            <person name="Gujja S."/>
            <person name="Hansen M."/>
            <person name="Howarth C."/>
            <person name="Imamovic A."/>
            <person name="Larimer J."/>
            <person name="McCowen C."/>
            <person name="Montmayeur A."/>
            <person name="Murphy C."/>
            <person name="Neiman D."/>
            <person name="Pearson M."/>
            <person name="Priest M."/>
            <person name="Roberts A."/>
            <person name="Saif S."/>
            <person name="Shea T."/>
            <person name="Sisk P."/>
            <person name="Sykes S."/>
            <person name="Wortman J."/>
            <person name="Nusbaum C."/>
            <person name="Birren B."/>
        </authorList>
    </citation>
    <scope>NUCLEOTIDE SEQUENCE [LARGE SCALE GENOMIC DNA]</scope>
    <source>
        <strain evidence="2 8">VD078</strain>
    </source>
</reference>
<evidence type="ECO:0000313" key="7">
    <source>
        <dbReference type="EMBL" id="VXC20484.1"/>
    </source>
</evidence>
<evidence type="ECO:0000313" key="5">
    <source>
        <dbReference type="EMBL" id="QQA17098.1"/>
    </source>
</evidence>
<dbReference type="GO" id="GO:0000287">
    <property type="term" value="F:magnesium ion binding"/>
    <property type="evidence" value="ECO:0007669"/>
    <property type="project" value="TreeGrafter"/>
</dbReference>
<dbReference type="Proteomes" id="UP000192932">
    <property type="component" value="Chromosome"/>
</dbReference>
<accession>A0A0B5S240</accession>
<dbReference type="SFLD" id="SFLDG01140">
    <property type="entry name" value="C2.B:_Phosphomannomutase_and_P"/>
    <property type="match status" value="1"/>
</dbReference>
<reference evidence="7 13" key="6">
    <citation type="submission" date="2019-10" db="EMBL/GenBank/DDBJ databases">
        <authorList>
            <person name="Karimi E."/>
        </authorList>
    </citation>
    <scope>NUCLEOTIDE SEQUENCE [LARGE SCALE GENOMIC DNA]</scope>
    <source>
        <strain evidence="7">Bacillus sp. 71</strain>
    </source>
</reference>
<dbReference type="PROSITE" id="PS01228">
    <property type="entry name" value="COF_1"/>
    <property type="match status" value="1"/>
</dbReference>